<dbReference type="GO" id="GO:0016787">
    <property type="term" value="F:hydrolase activity"/>
    <property type="evidence" value="ECO:0007669"/>
    <property type="project" value="UniProtKB-KW"/>
</dbReference>
<protein>
    <submittedName>
        <fullName evidence="2">Acyloxyacyl hydrolase</fullName>
    </submittedName>
</protein>
<keyword evidence="2" id="KW-0378">Hydrolase</keyword>
<sequence length="182" mass="19465">MKKAFFGSVIGTIIATSAMSSSAFAQEHLLDEVRIGVSGSIQAKSTFEPGAFPSATVFFDPFDQRHAQSFLDHMLRPRVHLGAIVSTAGEASQVYAGFTWTAPLTDKFFIDLGFGGAINNVDDDNDGPQVGCSVLFHESAALGYNITENWRVLATIEHSSNAGLCDDNDGLSYAGISVGYKF</sequence>
<keyword evidence="3" id="KW-1185">Reference proteome</keyword>
<name>A0ABV0M882_9HYPH</name>
<dbReference type="Gene3D" id="2.40.160.20">
    <property type="match status" value="1"/>
</dbReference>
<dbReference type="EMBL" id="JBEAAL010000023">
    <property type="protein sequence ID" value="MEQ1408103.1"/>
    <property type="molecule type" value="Genomic_DNA"/>
</dbReference>
<dbReference type="Proteomes" id="UP001496627">
    <property type="component" value="Unassembled WGS sequence"/>
</dbReference>
<comment type="caution">
    <text evidence="2">The sequence shown here is derived from an EMBL/GenBank/DDBJ whole genome shotgun (WGS) entry which is preliminary data.</text>
</comment>
<evidence type="ECO:0000313" key="2">
    <source>
        <dbReference type="EMBL" id="MEQ1408103.1"/>
    </source>
</evidence>
<evidence type="ECO:0000313" key="3">
    <source>
        <dbReference type="Proteomes" id="UP001496627"/>
    </source>
</evidence>
<proteinExistence type="predicted"/>
<dbReference type="RefSeq" id="WP_037146743.1">
    <property type="nucleotide sequence ID" value="NZ_JBEAAL010000023.1"/>
</dbReference>
<organism evidence="2 3">
    <name type="scientific">Neorhizobium phenanthreniclasticum</name>
    <dbReference type="NCBI Taxonomy" id="3157917"/>
    <lineage>
        <taxon>Bacteria</taxon>
        <taxon>Pseudomonadati</taxon>
        <taxon>Pseudomonadota</taxon>
        <taxon>Alphaproteobacteria</taxon>
        <taxon>Hyphomicrobiales</taxon>
        <taxon>Rhizobiaceae</taxon>
        <taxon>Rhizobium/Agrobacterium group</taxon>
        <taxon>Neorhizobium</taxon>
    </lineage>
</organism>
<feature type="chain" id="PRO_5046199256" evidence="1">
    <location>
        <begin position="26"/>
        <end position="182"/>
    </location>
</feature>
<evidence type="ECO:0000256" key="1">
    <source>
        <dbReference type="SAM" id="SignalP"/>
    </source>
</evidence>
<feature type="signal peptide" evidence="1">
    <location>
        <begin position="1"/>
        <end position="25"/>
    </location>
</feature>
<accession>A0ABV0M882</accession>
<gene>
    <name evidence="2" type="ORF">ABK249_24550</name>
</gene>
<reference evidence="2 3" key="1">
    <citation type="submission" date="2024-05" db="EMBL/GenBank/DDBJ databases">
        <title>Neorhizobium sp. Rsf11, a plant growth promoting and heavy metal resistant PAH-degrader.</title>
        <authorList>
            <person name="Golubev S.N."/>
            <person name="Muratova A.Y."/>
            <person name="Markelova M.I."/>
        </authorList>
    </citation>
    <scope>NUCLEOTIDE SEQUENCE [LARGE SCALE GENOMIC DNA]</scope>
    <source>
        <strain evidence="2 3">Rsf11</strain>
    </source>
</reference>
<dbReference type="InterPro" id="IPR018550">
    <property type="entry name" value="Lipid-A_deacylase-rel"/>
</dbReference>
<keyword evidence="1" id="KW-0732">Signal</keyword>
<dbReference type="Pfam" id="PF09411">
    <property type="entry name" value="PagL"/>
    <property type="match status" value="1"/>
</dbReference>